<dbReference type="RefSeq" id="WP_086951958.1">
    <property type="nucleotide sequence ID" value="NZ_FWFD01000015.1"/>
</dbReference>
<proteinExistence type="predicted"/>
<dbReference type="InterPro" id="IPR003439">
    <property type="entry name" value="ABC_transporter-like_ATP-bd"/>
</dbReference>
<evidence type="ECO:0000256" key="1">
    <source>
        <dbReference type="ARBA" id="ARBA00022741"/>
    </source>
</evidence>
<accession>A0A1X6WPW2</accession>
<dbReference type="PANTHER" id="PTHR43158">
    <property type="entry name" value="SKFA PEPTIDE EXPORT ATP-BINDING PROTEIN SKFE"/>
    <property type="match status" value="1"/>
</dbReference>
<keyword evidence="1" id="KW-0547">Nucleotide-binding</keyword>
<feature type="domain" description="ABC transporter" evidence="3">
    <location>
        <begin position="3"/>
        <end position="228"/>
    </location>
</feature>
<dbReference type="GO" id="GO:0005524">
    <property type="term" value="F:ATP binding"/>
    <property type="evidence" value="ECO:0007669"/>
    <property type="project" value="UniProtKB-KW"/>
</dbReference>
<name>A0A1X6WPW2_9ENTE</name>
<evidence type="ECO:0000256" key="2">
    <source>
        <dbReference type="ARBA" id="ARBA00022840"/>
    </source>
</evidence>
<keyword evidence="5" id="KW-1185">Reference proteome</keyword>
<dbReference type="GO" id="GO:0016887">
    <property type="term" value="F:ATP hydrolysis activity"/>
    <property type="evidence" value="ECO:0007669"/>
    <property type="project" value="InterPro"/>
</dbReference>
<evidence type="ECO:0000313" key="4">
    <source>
        <dbReference type="EMBL" id="SLM86325.1"/>
    </source>
</evidence>
<sequence length="282" mass="31678">MSLDIRNVTKDYKEKKALDNITITIEPNKIYGLLGRNGAGKSTLLNIINNRSVPSSGEVLLDGVTLLDNEVTLNQVYLMSEDNLFPSTMKVKEMFKISEQFYGSFDWDLAEKMSLEFELGKKSTFKKLSTGYRSIAKLIIALCAPCDYIFLDEPVLGLDAAHRELFYEFLIETYEERPRTFIISTHLIEEITNLLESVIIIDKGQVSVAEDVATILETSFTLSGPKTSVLAAIKDTNIIGQEELGDFISVHITGQLPDNFSNDISVSPLNLQNYFVQLTKRK</sequence>
<protein>
    <submittedName>
        <fullName evidence="4">ABC transporter, ATP-binding protein</fullName>
    </submittedName>
</protein>
<dbReference type="AlphaFoldDB" id="A0A1X6WPW2"/>
<dbReference type="SUPFAM" id="SSF52540">
    <property type="entry name" value="P-loop containing nucleoside triphosphate hydrolases"/>
    <property type="match status" value="1"/>
</dbReference>
<reference evidence="5" key="1">
    <citation type="submission" date="2017-02" db="EMBL/GenBank/DDBJ databases">
        <authorList>
            <person name="Dridi B."/>
        </authorList>
    </citation>
    <scope>NUCLEOTIDE SEQUENCE [LARGE SCALE GENOMIC DNA]</scope>
    <source>
        <strain evidence="5">bH819</strain>
    </source>
</reference>
<dbReference type="SMART" id="SM00382">
    <property type="entry name" value="AAA"/>
    <property type="match status" value="1"/>
</dbReference>
<dbReference type="EMBL" id="FWFD01000015">
    <property type="protein sequence ID" value="SLM86325.1"/>
    <property type="molecule type" value="Genomic_DNA"/>
</dbReference>
<dbReference type="Proteomes" id="UP000195918">
    <property type="component" value="Unassembled WGS sequence"/>
</dbReference>
<gene>
    <name evidence="4" type="ORF">FM121_09560</name>
</gene>
<evidence type="ECO:0000313" key="5">
    <source>
        <dbReference type="Proteomes" id="UP000195918"/>
    </source>
</evidence>
<dbReference type="InterPro" id="IPR027417">
    <property type="entry name" value="P-loop_NTPase"/>
</dbReference>
<dbReference type="PROSITE" id="PS50893">
    <property type="entry name" value="ABC_TRANSPORTER_2"/>
    <property type="match status" value="1"/>
</dbReference>
<dbReference type="CDD" id="cd03230">
    <property type="entry name" value="ABC_DR_subfamily_A"/>
    <property type="match status" value="1"/>
</dbReference>
<dbReference type="InterPro" id="IPR003593">
    <property type="entry name" value="AAA+_ATPase"/>
</dbReference>
<dbReference type="OrthoDB" id="9804819at2"/>
<dbReference type="PANTHER" id="PTHR43158:SF5">
    <property type="entry name" value="ABC TRANSPORTER, ATP-BINDING PROTEIN"/>
    <property type="match status" value="1"/>
</dbReference>
<dbReference type="Gene3D" id="3.40.50.300">
    <property type="entry name" value="P-loop containing nucleotide triphosphate hydrolases"/>
    <property type="match status" value="1"/>
</dbReference>
<evidence type="ECO:0000259" key="3">
    <source>
        <dbReference type="PROSITE" id="PS50893"/>
    </source>
</evidence>
<keyword evidence="2 4" id="KW-0067">ATP-binding</keyword>
<dbReference type="Pfam" id="PF00005">
    <property type="entry name" value="ABC_tran"/>
    <property type="match status" value="1"/>
</dbReference>
<organism evidence="4 5">
    <name type="scientific">Vagococcus fluvialis bH819</name>
    <dbReference type="NCBI Taxonomy" id="1255619"/>
    <lineage>
        <taxon>Bacteria</taxon>
        <taxon>Bacillati</taxon>
        <taxon>Bacillota</taxon>
        <taxon>Bacilli</taxon>
        <taxon>Lactobacillales</taxon>
        <taxon>Enterococcaceae</taxon>
        <taxon>Vagococcus</taxon>
    </lineage>
</organism>